<evidence type="ECO:0000256" key="11">
    <source>
        <dbReference type="SAM" id="MobiDB-lite"/>
    </source>
</evidence>
<dbReference type="Gene3D" id="4.10.20.10">
    <property type="entry name" value="Tat domain"/>
    <property type="match status" value="1"/>
</dbReference>
<dbReference type="GO" id="GO:0003723">
    <property type="term" value="F:RNA binding"/>
    <property type="evidence" value="ECO:0007669"/>
    <property type="project" value="UniProtKB-KW"/>
</dbReference>
<comment type="subcellular location">
    <subcellularLocation>
        <location evidence="1 10">Host nucleus</location>
        <location evidence="1 10">Host nucleolus</location>
    </subcellularLocation>
</comment>
<organism evidence="12 13">
    <name type="scientific">Simian immunodeficiency virus</name>
    <name type="common">SIV</name>
    <dbReference type="NCBI Taxonomy" id="11723"/>
    <lineage>
        <taxon>Viruses</taxon>
        <taxon>Riboviria</taxon>
        <taxon>Pararnavirae</taxon>
        <taxon>Artverviricota</taxon>
        <taxon>Revtraviricetes</taxon>
        <taxon>Ortervirales</taxon>
        <taxon>Retroviridae</taxon>
        <taxon>Orthoretrovirinae</taxon>
        <taxon>Lentivirus</taxon>
        <taxon>Lentivirus simimdef</taxon>
    </lineage>
</organism>
<dbReference type="Pfam" id="PF00539">
    <property type="entry name" value="Tat"/>
    <property type="match status" value="1"/>
</dbReference>
<feature type="compositionally biased region" description="Basic residues" evidence="11">
    <location>
        <begin position="54"/>
        <end position="63"/>
    </location>
</feature>
<evidence type="ECO:0000256" key="5">
    <source>
        <dbReference type="ARBA" id="ARBA00022581"/>
    </source>
</evidence>
<keyword evidence="4 10" id="KW-1048">Host nucleus</keyword>
<evidence type="ECO:0000256" key="8">
    <source>
        <dbReference type="ARBA" id="ARBA00023159"/>
    </source>
</evidence>
<feature type="compositionally biased region" description="Polar residues" evidence="11">
    <location>
        <begin position="75"/>
        <end position="84"/>
    </location>
</feature>
<evidence type="ECO:0000313" key="12">
    <source>
        <dbReference type="EMBL" id="ADK78266.1"/>
    </source>
</evidence>
<evidence type="ECO:0000256" key="2">
    <source>
        <dbReference type="ARBA" id="ARBA00009398"/>
    </source>
</evidence>
<evidence type="ECO:0000256" key="1">
    <source>
        <dbReference type="ARBA" id="ARBA00004307"/>
    </source>
</evidence>
<evidence type="ECO:0000256" key="10">
    <source>
        <dbReference type="RuleBase" id="RU003311"/>
    </source>
</evidence>
<comment type="similarity">
    <text evidence="2 10">Belongs to the lentiviruses Tat family.</text>
</comment>
<organismHost>
    <name type="scientific">Pan troglodytes</name>
    <name type="common">Chimpanzee</name>
    <dbReference type="NCBI Taxonomy" id="9598"/>
</organismHost>
<proteinExistence type="inferred from homology"/>
<evidence type="ECO:0000313" key="13">
    <source>
        <dbReference type="Proteomes" id="UP000257575"/>
    </source>
</evidence>
<reference evidence="12 13" key="1">
    <citation type="journal article" date="2010" name="J. Gen. Virol.">
        <title>Full-length genome sequence of a simian immunodeficiency virus (SIV) infecting a captive agile mangabey (Cercocebus agilis) is closely related to SIVrcm infecting wild red-capped mangabeys (Cercocebus torquatus) in Cameroon.</title>
        <authorList>
            <person name="Ahuka-Mundeke S."/>
            <person name="Liegeois F."/>
            <person name="Ayouba A."/>
            <person name="Foupouopouognini Y."/>
            <person name="Nerriennet E."/>
            <person name="Delaporte E."/>
            <person name="Peeters M."/>
        </authorList>
    </citation>
    <scope>NUCLEOTIDE SEQUENCE [LARGE SCALE GENOMIC DNA]</scope>
    <source>
        <strain evidence="12 13">SIVrcm</strain>
    </source>
</reference>
<keyword evidence="6 10" id="KW-0694">RNA-binding</keyword>
<name>E1ANU2_SIV</name>
<sequence length="112" mass="12862">MDVRAVGSERIEEETLYNPFHYQETSCNKCYCKKCAYHCQLCFLQKALGINYASRRRGSRDKKKTQVDQLLATEQPLSATGRNSQSKKEEKETLEKKVVTNRPAGREDISTP</sequence>
<keyword evidence="8 10" id="KW-0010">Activator</keyword>
<keyword evidence="5" id="KW-0945">Host-virus interaction</keyword>
<gene>
    <name evidence="12" type="primary">tat</name>
</gene>
<keyword evidence="7 10" id="KW-0805">Transcription regulation</keyword>
<evidence type="ECO:0000256" key="3">
    <source>
        <dbReference type="ARBA" id="ARBA00022376"/>
    </source>
</evidence>
<dbReference type="PRINTS" id="PR00055">
    <property type="entry name" value="HIVTATDOMAIN"/>
</dbReference>
<dbReference type="GO" id="GO:0044196">
    <property type="term" value="C:host cell nucleolus"/>
    <property type="evidence" value="ECO:0007669"/>
    <property type="project" value="UniProtKB-SubCell"/>
</dbReference>
<dbReference type="GO" id="GO:0050434">
    <property type="term" value="P:positive regulation of viral transcription"/>
    <property type="evidence" value="ECO:0007669"/>
    <property type="project" value="InterPro"/>
</dbReference>
<evidence type="ECO:0000256" key="7">
    <source>
        <dbReference type="ARBA" id="ARBA00023015"/>
    </source>
</evidence>
<evidence type="ECO:0000256" key="9">
    <source>
        <dbReference type="ARBA" id="ARBA00023163"/>
    </source>
</evidence>
<dbReference type="GO" id="GO:0001070">
    <property type="term" value="F:RNA-binding transcription regulator activity"/>
    <property type="evidence" value="ECO:0007669"/>
    <property type="project" value="InterPro"/>
</dbReference>
<feature type="region of interest" description="Disordered" evidence="11">
    <location>
        <begin position="54"/>
        <end position="112"/>
    </location>
</feature>
<dbReference type="InterPro" id="IPR001831">
    <property type="entry name" value="IV_Tat"/>
</dbReference>
<dbReference type="InterPro" id="IPR036963">
    <property type="entry name" value="Tat_dom_sf"/>
</dbReference>
<protein>
    <recommendedName>
        <fullName evidence="3 10">Protein Tat</fullName>
    </recommendedName>
</protein>
<keyword evidence="9 10" id="KW-0804">Transcription</keyword>
<accession>E1ANU2</accession>
<dbReference type="EMBL" id="HM803689">
    <property type="protein sequence ID" value="ADK78266.1"/>
    <property type="molecule type" value="Genomic_DNA"/>
</dbReference>
<evidence type="ECO:0000256" key="4">
    <source>
        <dbReference type="ARBA" id="ARBA00022562"/>
    </source>
</evidence>
<organismHost>
    <name type="scientific">Cercopithecidae</name>
    <name type="common">Old World monkeys</name>
    <dbReference type="NCBI Taxonomy" id="9527"/>
</organismHost>
<feature type="compositionally biased region" description="Basic and acidic residues" evidence="11">
    <location>
        <begin position="86"/>
        <end position="112"/>
    </location>
</feature>
<evidence type="ECO:0000256" key="6">
    <source>
        <dbReference type="ARBA" id="ARBA00022884"/>
    </source>
</evidence>
<dbReference type="Proteomes" id="UP000257575">
    <property type="component" value="Segment"/>
</dbReference>